<comment type="similarity">
    <text evidence="1">Belongs to the ACBP family.</text>
</comment>
<dbReference type="EMBL" id="LSRX01000289">
    <property type="protein sequence ID" value="OLQ01518.1"/>
    <property type="molecule type" value="Genomic_DNA"/>
</dbReference>
<evidence type="ECO:0000256" key="3">
    <source>
        <dbReference type="SAM" id="MobiDB-lite"/>
    </source>
</evidence>
<organism evidence="5 6">
    <name type="scientific">Symbiodinium microadriaticum</name>
    <name type="common">Dinoflagellate</name>
    <name type="synonym">Zooxanthella microadriatica</name>
    <dbReference type="NCBI Taxonomy" id="2951"/>
    <lineage>
        <taxon>Eukaryota</taxon>
        <taxon>Sar</taxon>
        <taxon>Alveolata</taxon>
        <taxon>Dinophyceae</taxon>
        <taxon>Suessiales</taxon>
        <taxon>Symbiodiniaceae</taxon>
        <taxon>Symbiodinium</taxon>
    </lineage>
</organism>
<dbReference type="PANTHER" id="PTHR23310">
    <property type="entry name" value="ACYL-COA-BINDING PROTEIN, ACBP"/>
    <property type="match status" value="1"/>
</dbReference>
<accession>A0A1Q9E265</accession>
<evidence type="ECO:0000313" key="6">
    <source>
        <dbReference type="Proteomes" id="UP000186817"/>
    </source>
</evidence>
<keyword evidence="6" id="KW-1185">Reference proteome</keyword>
<dbReference type="GO" id="GO:0006631">
    <property type="term" value="P:fatty acid metabolic process"/>
    <property type="evidence" value="ECO:0007669"/>
    <property type="project" value="TreeGrafter"/>
</dbReference>
<evidence type="ECO:0000313" key="5">
    <source>
        <dbReference type="EMBL" id="OLQ01518.1"/>
    </source>
</evidence>
<dbReference type="Pfam" id="PF00887">
    <property type="entry name" value="ACBP"/>
    <property type="match status" value="1"/>
</dbReference>
<proteinExistence type="inferred from homology"/>
<dbReference type="PROSITE" id="PS51228">
    <property type="entry name" value="ACB_2"/>
    <property type="match status" value="1"/>
</dbReference>
<feature type="compositionally biased region" description="Low complexity" evidence="3">
    <location>
        <begin position="1"/>
        <end position="24"/>
    </location>
</feature>
<dbReference type="InterPro" id="IPR014352">
    <property type="entry name" value="FERM/acyl-CoA-bd_prot_sf"/>
</dbReference>
<dbReference type="InterPro" id="IPR000582">
    <property type="entry name" value="Acyl-CoA-binding_protein"/>
</dbReference>
<name>A0A1Q9E265_SYMMI</name>
<comment type="caution">
    <text evidence="5">The sequence shown here is derived from an EMBL/GenBank/DDBJ whole genome shotgun (WGS) entry which is preliminary data.</text>
</comment>
<dbReference type="OrthoDB" id="346910at2759"/>
<protein>
    <submittedName>
        <fullName evidence="5">Acyl-CoA-binding protein</fullName>
    </submittedName>
</protein>
<feature type="region of interest" description="Disordered" evidence="3">
    <location>
        <begin position="1"/>
        <end position="34"/>
    </location>
</feature>
<dbReference type="Gene3D" id="1.20.80.10">
    <property type="match status" value="1"/>
</dbReference>
<feature type="domain" description="ACB" evidence="4">
    <location>
        <begin position="99"/>
        <end position="184"/>
    </location>
</feature>
<dbReference type="InterPro" id="IPR035984">
    <property type="entry name" value="Acyl-CoA-binding_sf"/>
</dbReference>
<evidence type="ECO:0000256" key="1">
    <source>
        <dbReference type="ARBA" id="ARBA00005567"/>
    </source>
</evidence>
<evidence type="ECO:0000259" key="4">
    <source>
        <dbReference type="PROSITE" id="PS51228"/>
    </source>
</evidence>
<sequence length="334" mass="37304">MKPDEAAAAAAAVPVPAEEPAAEAPEADERKRASRRLLSSCQAVPGFLTEKFKMRDDVVVSHVEHRSNVLPRFQVRLPGDEKYEGKHSCSASYNPAVDKEQLDEAIDKAMEKLTKDTPYNLRLMLYGYYNQAINGDVQGERPTYFEQKDRAKYDAWAKCKGMDYDSAVAKCPAESGLMALARGDRPVIEDMTSAQAYLLGRHPSTRLVFVWPPSISVLAVGHMMCFMRRRHVDPRGDSSRWFVKEFESHLMQLCYNIQVFSVIEQPANSVFFTFPGVEVPAILFLSWGAGSEFFAVAVQWQVSLVLVLVIGDQSLGRRSVDASEVAMDQQENAA</sequence>
<gene>
    <name evidence="5" type="ORF">AK812_SmicGene15724</name>
</gene>
<dbReference type="PANTHER" id="PTHR23310:SF62">
    <property type="entry name" value="ACYL-COA BINDING PROTEIN 1, ISOFORM A"/>
    <property type="match status" value="1"/>
</dbReference>
<reference evidence="5 6" key="1">
    <citation type="submission" date="2016-02" db="EMBL/GenBank/DDBJ databases">
        <title>Genome analysis of coral dinoflagellate symbionts highlights evolutionary adaptations to a symbiotic lifestyle.</title>
        <authorList>
            <person name="Aranda M."/>
            <person name="Li Y."/>
            <person name="Liew Y.J."/>
            <person name="Baumgarten S."/>
            <person name="Simakov O."/>
            <person name="Wilson M."/>
            <person name="Piel J."/>
            <person name="Ashoor H."/>
            <person name="Bougouffa S."/>
            <person name="Bajic V.B."/>
            <person name="Ryu T."/>
            <person name="Ravasi T."/>
            <person name="Bayer T."/>
            <person name="Micklem G."/>
            <person name="Kim H."/>
            <person name="Bhak J."/>
            <person name="Lajeunesse T.C."/>
            <person name="Voolstra C.R."/>
        </authorList>
    </citation>
    <scope>NUCLEOTIDE SEQUENCE [LARGE SCALE GENOMIC DNA]</scope>
    <source>
        <strain evidence="5 6">CCMP2467</strain>
    </source>
</reference>
<dbReference type="AlphaFoldDB" id="A0A1Q9E265"/>
<dbReference type="GO" id="GO:0000062">
    <property type="term" value="F:fatty-acyl-CoA binding"/>
    <property type="evidence" value="ECO:0007669"/>
    <property type="project" value="InterPro"/>
</dbReference>
<evidence type="ECO:0000256" key="2">
    <source>
        <dbReference type="ARBA" id="ARBA00023121"/>
    </source>
</evidence>
<dbReference type="Proteomes" id="UP000186817">
    <property type="component" value="Unassembled WGS sequence"/>
</dbReference>
<keyword evidence="2" id="KW-0446">Lipid-binding</keyword>
<dbReference type="SUPFAM" id="SSF47027">
    <property type="entry name" value="Acyl-CoA binding protein"/>
    <property type="match status" value="1"/>
</dbReference>